<proteinExistence type="predicted"/>
<dbReference type="Proteomes" id="UP000190312">
    <property type="component" value="Unassembled WGS sequence"/>
</dbReference>
<dbReference type="OrthoDB" id="76567at2759"/>
<evidence type="ECO:0000313" key="4">
    <source>
        <dbReference type="Proteomes" id="UP000190312"/>
    </source>
</evidence>
<dbReference type="AlphaFoldDB" id="A0A1S9DF54"/>
<evidence type="ECO:0000256" key="1">
    <source>
        <dbReference type="SAM" id="MobiDB-lite"/>
    </source>
</evidence>
<gene>
    <name evidence="2" type="ORF">Aory04_000551100</name>
    <name evidence="3" type="ORF">OAory_01042130</name>
</gene>
<evidence type="ECO:0000313" key="3">
    <source>
        <dbReference type="EMBL" id="OOO07713.1"/>
    </source>
</evidence>
<dbReference type="EMBL" id="BSYA01000054">
    <property type="protein sequence ID" value="GMG29228.1"/>
    <property type="molecule type" value="Genomic_DNA"/>
</dbReference>
<reference evidence="2" key="2">
    <citation type="submission" date="2023-04" db="EMBL/GenBank/DDBJ databases">
        <title>Aspergillus oryzae NBRC 4228.</title>
        <authorList>
            <person name="Ichikawa N."/>
            <person name="Sato H."/>
            <person name="Tonouchi N."/>
        </authorList>
    </citation>
    <scope>NUCLEOTIDE SEQUENCE</scope>
    <source>
        <strain evidence="2">NBRC 4228</strain>
    </source>
</reference>
<comment type="caution">
    <text evidence="3">The sequence shown here is derived from an EMBL/GenBank/DDBJ whole genome shotgun (WGS) entry which is preliminary data.</text>
</comment>
<sequence length="284" mass="31875">MTLNMGQGDQKPTLSTATLPKNTPQIIGDTARNLRRCTQREIRHGNVGGYILGTHVPPELVDPELDDHRGTFGIKCRVTYDTKTQLMIAQIPCNPHIIAVGHFGQKIMMQSFRKGDHSELMGIGSVTLIDGNLQKEPAACYSPRTLPPERTRKWWPTLVVESGWYENLAHLQMDANIWIGRSEANVKVVILISMTKDRDALVLEKWVPGNPPQTGSCARFFAYREQSVRIFRYGNGVVRTTGDPLIIRFEEVFLRPPNSPLEQDYELGQAALISIAEGAWNMPI</sequence>
<organism evidence="3 4">
    <name type="scientific">Aspergillus oryzae</name>
    <name type="common">Yellow koji mold</name>
    <dbReference type="NCBI Taxonomy" id="5062"/>
    <lineage>
        <taxon>Eukaryota</taxon>
        <taxon>Fungi</taxon>
        <taxon>Dikarya</taxon>
        <taxon>Ascomycota</taxon>
        <taxon>Pezizomycotina</taxon>
        <taxon>Eurotiomycetes</taxon>
        <taxon>Eurotiomycetidae</taxon>
        <taxon>Eurotiales</taxon>
        <taxon>Aspergillaceae</taxon>
        <taxon>Aspergillus</taxon>
        <taxon>Aspergillus subgen. Circumdati</taxon>
    </lineage>
</organism>
<feature type="region of interest" description="Disordered" evidence="1">
    <location>
        <begin position="1"/>
        <end position="25"/>
    </location>
</feature>
<evidence type="ECO:0000313" key="2">
    <source>
        <dbReference type="EMBL" id="GMG29228.1"/>
    </source>
</evidence>
<reference evidence="3 4" key="1">
    <citation type="submission" date="2016-10" db="EMBL/GenBank/DDBJ databases">
        <title>Genome sequencing of Aspergillus oryzae BCC7051.</title>
        <authorList>
            <person name="Thammarongtham C."/>
            <person name="Vorapreeda T."/>
            <person name="Nookaew I."/>
            <person name="Srisuk T."/>
            <person name="Land M."/>
            <person name="Jeennor S."/>
            <person name="Laoteng K."/>
        </authorList>
    </citation>
    <scope>NUCLEOTIDE SEQUENCE [LARGE SCALE GENOMIC DNA]</scope>
    <source>
        <strain evidence="3 4">BCC7051</strain>
    </source>
</reference>
<protein>
    <submittedName>
        <fullName evidence="2">Unnamed protein product</fullName>
    </submittedName>
</protein>
<dbReference type="Proteomes" id="UP001165205">
    <property type="component" value="Unassembled WGS sequence"/>
</dbReference>
<name>A0A1S9DF54_ASPOZ</name>
<dbReference type="EMBL" id="MKZY01000006">
    <property type="protein sequence ID" value="OOO07713.1"/>
    <property type="molecule type" value="Genomic_DNA"/>
</dbReference>
<accession>A0A1S9DF54</accession>